<dbReference type="GO" id="GO:0009086">
    <property type="term" value="P:methionine biosynthetic process"/>
    <property type="evidence" value="ECO:0007669"/>
    <property type="project" value="TreeGrafter"/>
</dbReference>
<proteinExistence type="inferred from homology"/>
<evidence type="ECO:0000256" key="1">
    <source>
        <dbReference type="ARBA" id="ARBA00001974"/>
    </source>
</evidence>
<dbReference type="UniPathway" id="UPA00193"/>
<dbReference type="GeneID" id="20677393"/>
<dbReference type="GO" id="GO:0005829">
    <property type="term" value="C:cytosol"/>
    <property type="evidence" value="ECO:0007669"/>
    <property type="project" value="TreeGrafter"/>
</dbReference>
<dbReference type="Proteomes" id="UP000030671">
    <property type="component" value="Unassembled WGS sequence"/>
</dbReference>
<dbReference type="FunFam" id="3.20.20.220:FF:000002">
    <property type="entry name" value="Methylenetetrahydrofolate reductase"/>
    <property type="match status" value="1"/>
</dbReference>
<dbReference type="InterPro" id="IPR029041">
    <property type="entry name" value="FAD-linked_oxidoreductase-like"/>
</dbReference>
<dbReference type="PANTHER" id="PTHR45754">
    <property type="entry name" value="METHYLENETETRAHYDROFOLATE REDUCTASE"/>
    <property type="match status" value="1"/>
</dbReference>
<evidence type="ECO:0000256" key="5">
    <source>
        <dbReference type="ARBA" id="ARBA00022827"/>
    </source>
</evidence>
<keyword evidence="6" id="KW-0521">NADP</keyword>
<dbReference type="EMBL" id="KI925455">
    <property type="protein sequence ID" value="ETW86104.1"/>
    <property type="molecule type" value="Genomic_DNA"/>
</dbReference>
<dbReference type="Pfam" id="PF02219">
    <property type="entry name" value="MTHFR"/>
    <property type="match status" value="1"/>
</dbReference>
<evidence type="ECO:0000256" key="2">
    <source>
        <dbReference type="ARBA" id="ARBA00004777"/>
    </source>
</evidence>
<evidence type="ECO:0000256" key="6">
    <source>
        <dbReference type="ARBA" id="ARBA00022857"/>
    </source>
</evidence>
<dbReference type="SUPFAM" id="SSF51730">
    <property type="entry name" value="FAD-linked oxidoreductase"/>
    <property type="match status" value="1"/>
</dbReference>
<keyword evidence="7" id="KW-0560">Oxidoreductase</keyword>
<accession>W4KK72</accession>
<organism evidence="10 11">
    <name type="scientific">Heterobasidion irregulare (strain TC 32-1)</name>
    <dbReference type="NCBI Taxonomy" id="747525"/>
    <lineage>
        <taxon>Eukaryota</taxon>
        <taxon>Fungi</taxon>
        <taxon>Dikarya</taxon>
        <taxon>Basidiomycota</taxon>
        <taxon>Agaricomycotina</taxon>
        <taxon>Agaricomycetes</taxon>
        <taxon>Russulales</taxon>
        <taxon>Bondarzewiaceae</taxon>
        <taxon>Heterobasidion</taxon>
        <taxon>Heterobasidion annosum species complex</taxon>
    </lineage>
</organism>
<dbReference type="Pfam" id="PF21895">
    <property type="entry name" value="MTHFR_C"/>
    <property type="match status" value="1"/>
</dbReference>
<keyword evidence="5" id="KW-0274">FAD</keyword>
<dbReference type="STRING" id="747525.W4KK72"/>
<dbReference type="eggNOG" id="KOG0564">
    <property type="taxonomic scope" value="Eukaryota"/>
</dbReference>
<keyword evidence="4" id="KW-0285">Flavoprotein</keyword>
<dbReference type="KEGG" id="hir:HETIRDRAFT_471420"/>
<comment type="pathway">
    <text evidence="2 8">One-carbon metabolism; tetrahydrofolate interconversion.</text>
</comment>
<evidence type="ECO:0000256" key="8">
    <source>
        <dbReference type="RuleBase" id="RU004254"/>
    </source>
</evidence>
<comment type="cofactor">
    <cofactor evidence="1">
        <name>FAD</name>
        <dbReference type="ChEBI" id="CHEBI:57692"/>
    </cofactor>
</comment>
<dbReference type="RefSeq" id="XP_009542878.1">
    <property type="nucleotide sequence ID" value="XM_009544583.1"/>
</dbReference>
<dbReference type="GO" id="GO:0035999">
    <property type="term" value="P:tetrahydrofolate interconversion"/>
    <property type="evidence" value="ECO:0007669"/>
    <property type="project" value="UniProtKB-UniPathway"/>
</dbReference>
<dbReference type="InterPro" id="IPR003171">
    <property type="entry name" value="Mehydrof_redctse-like"/>
</dbReference>
<dbReference type="Gene3D" id="3.20.20.220">
    <property type="match status" value="1"/>
</dbReference>
<dbReference type="InterPro" id="IPR053806">
    <property type="entry name" value="MTHFR_C"/>
</dbReference>
<dbReference type="CDD" id="cd00537">
    <property type="entry name" value="MTHFR"/>
    <property type="match status" value="1"/>
</dbReference>
<dbReference type="PANTHER" id="PTHR45754:SF1">
    <property type="entry name" value="METHYLENETETRAHYDROFOLATE REDUCTASE 1"/>
    <property type="match status" value="1"/>
</dbReference>
<dbReference type="NCBIfam" id="TIGR00677">
    <property type="entry name" value="fadh2_euk"/>
    <property type="match status" value="1"/>
</dbReference>
<dbReference type="HOGENOM" id="CLU_025841_2_1_1"/>
<name>W4KK72_HETIT</name>
<sequence length="612" mass="68190">MKLVEKLKASDGPFYTFEFFPPRTDQGFNNLLLRISRLAELKPLAINITWGAGGSTRDRTLELASLTQREYGIDTVMHLTCTNMEKGTVDDALRAAKELGIQNVMALRGDPPRGEEYWIPTDPRFKHAVDLVSYIRSSPEFSDTFSIGVAGYPDGHTDNEGTEDDEIEHLKAKVDAGADYIVTQLFYDVDNFIRWIAKVRQRGITVPIIPGIMPLQTYSSFFRLTKLCGIHVPDSMQADLEPIKHDDQKVKDYGVSFAVNTIHRLMGRGGIRGFHLCTLNLEKNIQRTLETLGWAPGSSKSHNRLIAETPVVHSSTADSEFMVSPASATNIAANGLSSHHRPGEGDIGKGEVNNAATWDEFPNGRFGDVNSPAFGTQDLWGNFSRLPVEVSKQWARPQGAADITAICLRFLSSETASWPFSPTPLSLESQHILPHLKRLARAGWWPVGSQPAVDGQRSDDPVFGWGPANGYVFQKAFVEFFVGIDAVERLEKRVKAQGKGSVDLLAASHTGELRTNIAEGERNAVTWGVFTGQEIVQSTIIERESFMTWKDEAFSIWNDWASLFEPGSEERALLEDIRNTRWLVNVTHHDFKDPDALWRFLFEDAPEASAGR</sequence>
<feature type="domain" description="MTHFR SAM-binding regulatory" evidence="9">
    <location>
        <begin position="352"/>
        <end position="601"/>
    </location>
</feature>
<comment type="similarity">
    <text evidence="3">Belongs to the methylenetetrahydrofolate reductase family.</text>
</comment>
<evidence type="ECO:0000256" key="7">
    <source>
        <dbReference type="ARBA" id="ARBA00023002"/>
    </source>
</evidence>
<dbReference type="InParanoid" id="W4KK72"/>
<dbReference type="InterPro" id="IPR004621">
    <property type="entry name" value="Fadh2_euk"/>
</dbReference>
<reference evidence="10 11" key="1">
    <citation type="journal article" date="2012" name="New Phytol.">
        <title>Insight into trade-off between wood decay and parasitism from the genome of a fungal forest pathogen.</title>
        <authorList>
            <person name="Olson A."/>
            <person name="Aerts A."/>
            <person name="Asiegbu F."/>
            <person name="Belbahri L."/>
            <person name="Bouzid O."/>
            <person name="Broberg A."/>
            <person name="Canback B."/>
            <person name="Coutinho P.M."/>
            <person name="Cullen D."/>
            <person name="Dalman K."/>
            <person name="Deflorio G."/>
            <person name="van Diepen L.T."/>
            <person name="Dunand C."/>
            <person name="Duplessis S."/>
            <person name="Durling M."/>
            <person name="Gonthier P."/>
            <person name="Grimwood J."/>
            <person name="Fossdal C.G."/>
            <person name="Hansson D."/>
            <person name="Henrissat B."/>
            <person name="Hietala A."/>
            <person name="Himmelstrand K."/>
            <person name="Hoffmeister D."/>
            <person name="Hogberg N."/>
            <person name="James T.Y."/>
            <person name="Karlsson M."/>
            <person name="Kohler A."/>
            <person name="Kues U."/>
            <person name="Lee Y.H."/>
            <person name="Lin Y.C."/>
            <person name="Lind M."/>
            <person name="Lindquist E."/>
            <person name="Lombard V."/>
            <person name="Lucas S."/>
            <person name="Lunden K."/>
            <person name="Morin E."/>
            <person name="Murat C."/>
            <person name="Park J."/>
            <person name="Raffaello T."/>
            <person name="Rouze P."/>
            <person name="Salamov A."/>
            <person name="Schmutz J."/>
            <person name="Solheim H."/>
            <person name="Stahlberg J."/>
            <person name="Velez H."/>
            <person name="de Vries R.P."/>
            <person name="Wiebenga A."/>
            <person name="Woodward S."/>
            <person name="Yakovlev I."/>
            <person name="Garbelotto M."/>
            <person name="Martin F."/>
            <person name="Grigoriev I.V."/>
            <person name="Stenlid J."/>
        </authorList>
    </citation>
    <scope>NUCLEOTIDE SEQUENCE [LARGE SCALE GENOMIC DNA]</scope>
    <source>
        <strain evidence="10 11">TC 32-1</strain>
    </source>
</reference>
<dbReference type="GO" id="GO:0004489">
    <property type="term" value="F:methylenetetrahydrofolate reductase [NAD(P)H] activity"/>
    <property type="evidence" value="ECO:0007669"/>
    <property type="project" value="InterPro"/>
</dbReference>
<protein>
    <recommendedName>
        <fullName evidence="9">MTHFR SAM-binding regulatory domain-containing protein</fullName>
    </recommendedName>
</protein>
<evidence type="ECO:0000259" key="9">
    <source>
        <dbReference type="Pfam" id="PF21895"/>
    </source>
</evidence>
<evidence type="ECO:0000256" key="3">
    <source>
        <dbReference type="ARBA" id="ARBA00006743"/>
    </source>
</evidence>
<evidence type="ECO:0000313" key="11">
    <source>
        <dbReference type="Proteomes" id="UP000030671"/>
    </source>
</evidence>
<keyword evidence="11" id="KW-1185">Reference proteome</keyword>
<dbReference type="GO" id="GO:0071949">
    <property type="term" value="F:FAD binding"/>
    <property type="evidence" value="ECO:0007669"/>
    <property type="project" value="TreeGrafter"/>
</dbReference>
<dbReference type="FunCoup" id="W4KK72">
    <property type="interactions" value="309"/>
</dbReference>
<dbReference type="AlphaFoldDB" id="W4KK72"/>
<gene>
    <name evidence="10" type="ORF">HETIRDRAFT_471420</name>
</gene>
<evidence type="ECO:0000256" key="4">
    <source>
        <dbReference type="ARBA" id="ARBA00022630"/>
    </source>
</evidence>
<dbReference type="OrthoDB" id="16284at2759"/>
<evidence type="ECO:0000313" key="10">
    <source>
        <dbReference type="EMBL" id="ETW86104.1"/>
    </source>
</evidence>